<keyword evidence="5 8" id="KW-0812">Transmembrane</keyword>
<keyword evidence="6 8" id="KW-1133">Transmembrane helix</keyword>
<dbReference type="Pfam" id="PF04535">
    <property type="entry name" value="CASP_dom"/>
    <property type="match status" value="1"/>
</dbReference>
<name>A0A2I0XC52_9ASPA</name>
<dbReference type="InterPro" id="IPR006459">
    <property type="entry name" value="CASP/CASPL"/>
</dbReference>
<evidence type="ECO:0000256" key="5">
    <source>
        <dbReference type="ARBA" id="ARBA00022692"/>
    </source>
</evidence>
<evidence type="ECO:0000256" key="1">
    <source>
        <dbReference type="ARBA" id="ARBA00004651"/>
    </source>
</evidence>
<evidence type="ECO:0000256" key="3">
    <source>
        <dbReference type="ARBA" id="ARBA00011489"/>
    </source>
</evidence>
<comment type="subunit">
    <text evidence="3 8">Homodimer and heterodimers.</text>
</comment>
<sequence>MASSSKVDPDHSITSSSPIISTKLSRMDLILRILLFVKTLAAIIVMVTSKQKKDVFPAAHLVVVAKFDHSSAFIRYFVVAISVACLYSLVTAVRSAIRPYSHSRTLFFTAFFDALIFGVVASAVGAAASIAYVGAKGNPHVGWSKICNLFDKFCKHIGGSLILSVSASITLIFLMMISTFSLYRRSR</sequence>
<evidence type="ECO:0000256" key="4">
    <source>
        <dbReference type="ARBA" id="ARBA00022475"/>
    </source>
</evidence>
<evidence type="ECO:0000313" key="10">
    <source>
        <dbReference type="EMBL" id="PKU85492.1"/>
    </source>
</evidence>
<keyword evidence="11" id="KW-1185">Reference proteome</keyword>
<comment type="subcellular location">
    <subcellularLocation>
        <location evidence="1 8">Cell membrane</location>
        <topology evidence="1 8">Multi-pass membrane protein</topology>
    </subcellularLocation>
</comment>
<dbReference type="InterPro" id="IPR044173">
    <property type="entry name" value="CASPL"/>
</dbReference>
<proteinExistence type="inferred from homology"/>
<feature type="transmembrane region" description="Helical" evidence="8">
    <location>
        <begin position="161"/>
        <end position="183"/>
    </location>
</feature>
<evidence type="ECO:0000256" key="6">
    <source>
        <dbReference type="ARBA" id="ARBA00022989"/>
    </source>
</evidence>
<dbReference type="AlphaFoldDB" id="A0A2I0XC52"/>
<dbReference type="InterPro" id="IPR006702">
    <property type="entry name" value="CASP_dom"/>
</dbReference>
<keyword evidence="4 8" id="KW-1003">Cell membrane</keyword>
<evidence type="ECO:0000313" key="11">
    <source>
        <dbReference type="Proteomes" id="UP000233837"/>
    </source>
</evidence>
<organism evidence="10 11">
    <name type="scientific">Dendrobium catenatum</name>
    <dbReference type="NCBI Taxonomy" id="906689"/>
    <lineage>
        <taxon>Eukaryota</taxon>
        <taxon>Viridiplantae</taxon>
        <taxon>Streptophyta</taxon>
        <taxon>Embryophyta</taxon>
        <taxon>Tracheophyta</taxon>
        <taxon>Spermatophyta</taxon>
        <taxon>Magnoliopsida</taxon>
        <taxon>Liliopsida</taxon>
        <taxon>Asparagales</taxon>
        <taxon>Orchidaceae</taxon>
        <taxon>Epidendroideae</taxon>
        <taxon>Malaxideae</taxon>
        <taxon>Dendrobiinae</taxon>
        <taxon>Dendrobium</taxon>
    </lineage>
</organism>
<feature type="domain" description="Casparian strip membrane protein" evidence="9">
    <location>
        <begin position="22"/>
        <end position="169"/>
    </location>
</feature>
<evidence type="ECO:0000256" key="7">
    <source>
        <dbReference type="ARBA" id="ARBA00023136"/>
    </source>
</evidence>
<dbReference type="EMBL" id="KZ501977">
    <property type="protein sequence ID" value="PKU85492.1"/>
    <property type="molecule type" value="Genomic_DNA"/>
</dbReference>
<protein>
    <recommendedName>
        <fullName evidence="8">CASP-like protein</fullName>
    </recommendedName>
</protein>
<feature type="transmembrane region" description="Helical" evidence="8">
    <location>
        <begin position="29"/>
        <end position="47"/>
    </location>
</feature>
<evidence type="ECO:0000256" key="2">
    <source>
        <dbReference type="ARBA" id="ARBA00007651"/>
    </source>
</evidence>
<dbReference type="NCBIfam" id="TIGR01569">
    <property type="entry name" value="A_tha_TIGR01569"/>
    <property type="match status" value="1"/>
</dbReference>
<reference evidence="10 11" key="2">
    <citation type="journal article" date="2017" name="Nature">
        <title>The Apostasia genome and the evolution of orchids.</title>
        <authorList>
            <person name="Zhang G.Q."/>
            <person name="Liu K.W."/>
            <person name="Li Z."/>
            <person name="Lohaus R."/>
            <person name="Hsiao Y.Y."/>
            <person name="Niu S.C."/>
            <person name="Wang J.Y."/>
            <person name="Lin Y.C."/>
            <person name="Xu Q."/>
            <person name="Chen L.J."/>
            <person name="Yoshida K."/>
            <person name="Fujiwara S."/>
            <person name="Wang Z.W."/>
            <person name="Zhang Y.Q."/>
            <person name="Mitsuda N."/>
            <person name="Wang M."/>
            <person name="Liu G.H."/>
            <person name="Pecoraro L."/>
            <person name="Huang H.X."/>
            <person name="Xiao X.J."/>
            <person name="Lin M."/>
            <person name="Wu X.Y."/>
            <person name="Wu W.L."/>
            <person name="Chen Y.Y."/>
            <person name="Chang S.B."/>
            <person name="Sakamoto S."/>
            <person name="Ohme-Takagi M."/>
            <person name="Yagi M."/>
            <person name="Zeng S.J."/>
            <person name="Shen C.Y."/>
            <person name="Yeh C.M."/>
            <person name="Luo Y.B."/>
            <person name="Tsai W.C."/>
            <person name="Van de Peer Y."/>
            <person name="Liu Z.J."/>
        </authorList>
    </citation>
    <scope>NUCLEOTIDE SEQUENCE [LARGE SCALE GENOMIC DNA]</scope>
    <source>
        <tissue evidence="10">The whole plant</tissue>
    </source>
</reference>
<dbReference type="Proteomes" id="UP000233837">
    <property type="component" value="Unassembled WGS sequence"/>
</dbReference>
<evidence type="ECO:0000259" key="9">
    <source>
        <dbReference type="Pfam" id="PF04535"/>
    </source>
</evidence>
<comment type="similarity">
    <text evidence="2 8">Belongs to the Casparian strip membrane proteins (CASP) family.</text>
</comment>
<keyword evidence="7 8" id="KW-0472">Membrane</keyword>
<reference evidence="10 11" key="1">
    <citation type="journal article" date="2016" name="Sci. Rep.">
        <title>The Dendrobium catenatum Lindl. genome sequence provides insights into polysaccharide synthase, floral development and adaptive evolution.</title>
        <authorList>
            <person name="Zhang G.Q."/>
            <person name="Xu Q."/>
            <person name="Bian C."/>
            <person name="Tsai W.C."/>
            <person name="Yeh C.M."/>
            <person name="Liu K.W."/>
            <person name="Yoshida K."/>
            <person name="Zhang L.S."/>
            <person name="Chang S.B."/>
            <person name="Chen F."/>
            <person name="Shi Y."/>
            <person name="Su Y.Y."/>
            <person name="Zhang Y.Q."/>
            <person name="Chen L.J."/>
            <person name="Yin Y."/>
            <person name="Lin M."/>
            <person name="Huang H."/>
            <person name="Deng H."/>
            <person name="Wang Z.W."/>
            <person name="Zhu S.L."/>
            <person name="Zhao X."/>
            <person name="Deng C."/>
            <person name="Niu S.C."/>
            <person name="Huang J."/>
            <person name="Wang M."/>
            <person name="Liu G.H."/>
            <person name="Yang H.J."/>
            <person name="Xiao X.J."/>
            <person name="Hsiao Y.Y."/>
            <person name="Wu W.L."/>
            <person name="Chen Y.Y."/>
            <person name="Mitsuda N."/>
            <person name="Ohme-Takagi M."/>
            <person name="Luo Y.B."/>
            <person name="Van de Peer Y."/>
            <person name="Liu Z.J."/>
        </authorList>
    </citation>
    <scope>NUCLEOTIDE SEQUENCE [LARGE SCALE GENOMIC DNA]</scope>
    <source>
        <tissue evidence="10">The whole plant</tissue>
    </source>
</reference>
<gene>
    <name evidence="10" type="ORF">MA16_Dca003232</name>
</gene>
<evidence type="ECO:0000256" key="8">
    <source>
        <dbReference type="RuleBase" id="RU361233"/>
    </source>
</evidence>
<accession>A0A2I0XC52</accession>
<dbReference type="PANTHER" id="PTHR36488:SF8">
    <property type="entry name" value="CASP-LIKE PROTEIN 1U1"/>
    <property type="match status" value="1"/>
</dbReference>
<feature type="transmembrane region" description="Helical" evidence="8">
    <location>
        <begin position="105"/>
        <end position="133"/>
    </location>
</feature>
<feature type="transmembrane region" description="Helical" evidence="8">
    <location>
        <begin position="73"/>
        <end position="93"/>
    </location>
</feature>
<dbReference type="GO" id="GO:0005886">
    <property type="term" value="C:plasma membrane"/>
    <property type="evidence" value="ECO:0007669"/>
    <property type="project" value="UniProtKB-SubCell"/>
</dbReference>
<dbReference type="PANTHER" id="PTHR36488">
    <property type="entry name" value="CASP-LIKE PROTEIN 1U1"/>
    <property type="match status" value="1"/>
</dbReference>